<keyword evidence="2" id="KW-0614">Plasmid</keyword>
<dbReference type="Proteomes" id="UP000239340">
    <property type="component" value="Plasmid pSfreNXT3c"/>
</dbReference>
<geneLocation type="plasmid" evidence="3">
    <name>psfrenxt3c</name>
</geneLocation>
<evidence type="ECO:0000256" key="1">
    <source>
        <dbReference type="SAM" id="MobiDB-lite"/>
    </source>
</evidence>
<organism evidence="2 3">
    <name type="scientific">Rhizobium fredii</name>
    <name type="common">Sinorhizobium fredii</name>
    <dbReference type="NCBI Taxonomy" id="380"/>
    <lineage>
        <taxon>Bacteria</taxon>
        <taxon>Pseudomonadati</taxon>
        <taxon>Pseudomonadota</taxon>
        <taxon>Alphaproteobacteria</taxon>
        <taxon>Hyphomicrobiales</taxon>
        <taxon>Rhizobiaceae</taxon>
        <taxon>Sinorhizobium/Ensifer group</taxon>
        <taxon>Sinorhizobium</taxon>
    </lineage>
</organism>
<evidence type="ECO:0000313" key="2">
    <source>
        <dbReference type="EMBL" id="AUX79299.1"/>
    </source>
</evidence>
<name>A0A2L0HEU3_RHIFR</name>
<dbReference type="EMBL" id="CP024310">
    <property type="protein sequence ID" value="AUX79299.1"/>
    <property type="molecule type" value="Genomic_DNA"/>
</dbReference>
<sequence length="194" mass="21091">MRERRNFVVEFKSNRRQAKPRNTSIWGDADLKAIAREVEVDLPHAGGGAETKSVTQEPPLVAVEPAAEITERADKPNEQSPAAASSDPAASESPMPMTDAAQLPAEADDVAVAVSAVDEADRSTPMRRSTASKRTKPARTSWPNSRPAEEAPQTGPDELEALEAENRRLKALWRTSLQAENAQLREMLARFAPA</sequence>
<feature type="compositionally biased region" description="Low complexity" evidence="1">
    <location>
        <begin position="80"/>
        <end position="96"/>
    </location>
</feature>
<feature type="region of interest" description="Disordered" evidence="1">
    <location>
        <begin position="42"/>
        <end position="162"/>
    </location>
</feature>
<accession>A0A2L0HEU3</accession>
<proteinExistence type="predicted"/>
<dbReference type="AlphaFoldDB" id="A0A2L0HEU3"/>
<gene>
    <name evidence="2" type="ORF">NXT3_PC00120</name>
</gene>
<reference evidence="2 3" key="1">
    <citation type="submission" date="2017-10" db="EMBL/GenBank/DDBJ databases">
        <title>Analysis of the genome sequences of Rhizobium populations associated to common bean (phaseolus vulgaris).</title>
        <authorList>
            <person name="Bustos P."/>
            <person name="Santamaria R.I."/>
            <person name="Miranda-Sanchez F."/>
            <person name="Perez-Carrascal O."/>
            <person name="Juarez S."/>
            <person name="Lozano L."/>
            <person name="Martinez-Flores I."/>
            <person name="Vinuesa P."/>
            <person name="Martinez-Romero E."/>
            <person name="Cevallos M.A."/>
            <person name="Romero D."/>
            <person name="Davila G."/>
            <person name="Gonzalez V."/>
        </authorList>
    </citation>
    <scope>NUCLEOTIDE SEQUENCE [LARGE SCALE GENOMIC DNA]</scope>
    <source>
        <strain evidence="2 3">NXT3</strain>
        <plasmid evidence="3">Plasmid psfrenxt3c</plasmid>
    </source>
</reference>
<protein>
    <submittedName>
        <fullName evidence="2">Uncharacterized protein</fullName>
    </submittedName>
</protein>
<evidence type="ECO:0000313" key="3">
    <source>
        <dbReference type="Proteomes" id="UP000239340"/>
    </source>
</evidence>